<dbReference type="PANTHER" id="PTHR45588">
    <property type="entry name" value="TPR DOMAIN-CONTAINING PROTEIN"/>
    <property type="match status" value="1"/>
</dbReference>
<dbReference type="AlphaFoldDB" id="A0A2S1FIB2"/>
<keyword evidence="1" id="KW-0732">Signal</keyword>
<accession>A0A2S1FIB2</accession>
<protein>
    <submittedName>
        <fullName evidence="2">Uncharacterized protein</fullName>
    </submittedName>
</protein>
<dbReference type="InterPro" id="IPR011990">
    <property type="entry name" value="TPR-like_helical_dom_sf"/>
</dbReference>
<geneLocation type="plasmid" evidence="2">
    <name>pH6NP1</name>
</geneLocation>
<feature type="chain" id="PRO_5015583531" evidence="1">
    <location>
        <begin position="24"/>
        <end position="542"/>
    </location>
</feature>
<keyword evidence="2" id="KW-0614">Plasmid</keyword>
<name>A0A2S1FIB2_9BURK</name>
<reference evidence="2" key="1">
    <citation type="submission" date="2018-01" db="EMBL/GenBank/DDBJ databases">
        <title>Plasmids of psychrophilic Polaromonas spp. isolated from Arctic and Antarctic glaciers.</title>
        <authorList>
            <person name="Dziewit L."/>
            <person name="Ciok A."/>
        </authorList>
    </citation>
    <scope>NUCLEOTIDE SEQUENCE</scope>
    <source>
        <plasmid evidence="2">pH6NP1</plasmid>
    </source>
</reference>
<dbReference type="Gene3D" id="1.25.40.10">
    <property type="entry name" value="Tetratricopeptide repeat domain"/>
    <property type="match status" value="2"/>
</dbReference>
<proteinExistence type="predicted"/>
<dbReference type="EMBL" id="MG869620">
    <property type="protein sequence ID" value="AWD72255.1"/>
    <property type="molecule type" value="Genomic_DNA"/>
</dbReference>
<sequence>MKALPTAFAAALVCTALTPQVLAHNDDDAQRRAQHDLGRVLFKTSCTAEGQKQFDRALSMLHSFYFPETVKAFNAIPEADPGCAIAYWGIAISQRPNPLVGPFDAVTLKRGLDAIEKGEAIGAKTPRERDWLAALKEYFKGYDKIDQDTRTRNYERAMEALSRKYPNDVEAKVFHALALNEVFDHKSMAPLQQAIAILEPLDKKYPSHPGITHYLIHSYDFAPIAKRGIPAADKYAKVAPAAPHAQHMPSHIYSMVGRWQDSIASNLMSLKVANEYAAQVKLDGVLGGVPHSYDFMQYAYLQLGQDEKARQMVEQSAQLQGKKLIGGASVVGMARAAVPARYMLERQDWAGAAQLQPMGLPFPAAEAVMHFARALGAARSGDASAAQADIVKLMEIRAGLLKVNQPYWAEQVEVQVLAAQAWLNQAQGKHDEASKLMRAAADLEDGSEKHVAMENRLYPMRELLADMLLTNGDAAGALKEYESSMKNTPNRLRGLYGAAKAATVVGDGTKIVQYTRSLAQLTRDGDGTRPEVREARLVMVGR</sequence>
<evidence type="ECO:0000256" key="1">
    <source>
        <dbReference type="SAM" id="SignalP"/>
    </source>
</evidence>
<dbReference type="PANTHER" id="PTHR45588:SF1">
    <property type="entry name" value="WW DOMAIN-CONTAINING PROTEIN"/>
    <property type="match status" value="1"/>
</dbReference>
<feature type="signal peptide" evidence="1">
    <location>
        <begin position="1"/>
        <end position="23"/>
    </location>
</feature>
<organism evidence="2">
    <name type="scientific">Polaromonas sp. H6N</name>
    <dbReference type="NCBI Taxonomy" id="1840293"/>
    <lineage>
        <taxon>Bacteria</taxon>
        <taxon>Pseudomonadati</taxon>
        <taxon>Pseudomonadota</taxon>
        <taxon>Betaproteobacteria</taxon>
        <taxon>Burkholderiales</taxon>
        <taxon>Comamonadaceae</taxon>
        <taxon>Polaromonas</taxon>
    </lineage>
</organism>
<gene>
    <name evidence="2" type="ORF">pH6NP1_p062</name>
</gene>
<dbReference type="SUPFAM" id="SSF48452">
    <property type="entry name" value="TPR-like"/>
    <property type="match status" value="1"/>
</dbReference>
<evidence type="ECO:0000313" key="2">
    <source>
        <dbReference type="EMBL" id="AWD72255.1"/>
    </source>
</evidence>